<accession>A0A8T5GEM5</accession>
<evidence type="ECO:0000256" key="4">
    <source>
        <dbReference type="ARBA" id="ARBA00022603"/>
    </source>
</evidence>
<keyword evidence="6" id="KW-0819">tRNA processing</keyword>
<keyword evidence="5" id="KW-0808">Transferase</keyword>
<organism evidence="8 9">
    <name type="scientific">Candidatus Iainarchaeum sp</name>
    <dbReference type="NCBI Taxonomy" id="3101447"/>
    <lineage>
        <taxon>Archaea</taxon>
        <taxon>Candidatus Iainarchaeota</taxon>
        <taxon>Candidatus Iainarchaeia</taxon>
        <taxon>Candidatus Iainarchaeales</taxon>
        <taxon>Candidatus Iainarchaeaceae</taxon>
        <taxon>Candidatus Iainarchaeum</taxon>
    </lineage>
</organism>
<dbReference type="Gene3D" id="3.40.50.150">
    <property type="entry name" value="Vaccinia Virus protein VP39"/>
    <property type="match status" value="1"/>
</dbReference>
<evidence type="ECO:0000256" key="6">
    <source>
        <dbReference type="ARBA" id="ARBA00022694"/>
    </source>
</evidence>
<evidence type="ECO:0000256" key="5">
    <source>
        <dbReference type="ARBA" id="ARBA00022679"/>
    </source>
</evidence>
<dbReference type="GO" id="GO:0003723">
    <property type="term" value="F:RNA binding"/>
    <property type="evidence" value="ECO:0007669"/>
    <property type="project" value="UniProtKB-KW"/>
</dbReference>
<comment type="caution">
    <text evidence="8">The sequence shown here is derived from an EMBL/GenBank/DDBJ whole genome shotgun (WGS) entry which is preliminary data.</text>
</comment>
<dbReference type="GO" id="GO:0000494">
    <property type="term" value="P:box C/D sno(s)RNA 3'-end processing"/>
    <property type="evidence" value="ECO:0007669"/>
    <property type="project" value="TreeGrafter"/>
</dbReference>
<proteinExistence type="inferred from homology"/>
<evidence type="ECO:0000313" key="9">
    <source>
        <dbReference type="Proteomes" id="UP000722459"/>
    </source>
</evidence>
<evidence type="ECO:0000256" key="7">
    <source>
        <dbReference type="ARBA" id="ARBA00022884"/>
    </source>
</evidence>
<keyword evidence="3" id="KW-0698">rRNA processing</keyword>
<dbReference type="GO" id="GO:1990259">
    <property type="term" value="F:histone H2AQ104 methyltransferase activity"/>
    <property type="evidence" value="ECO:0007669"/>
    <property type="project" value="TreeGrafter"/>
</dbReference>
<dbReference type="EMBL" id="JABJNZ010000024">
    <property type="protein sequence ID" value="MBT4870270.1"/>
    <property type="molecule type" value="Genomic_DNA"/>
</dbReference>
<dbReference type="Pfam" id="PF01269">
    <property type="entry name" value="Fibrillarin"/>
    <property type="match status" value="1"/>
</dbReference>
<dbReference type="SUPFAM" id="SSF53335">
    <property type="entry name" value="S-adenosyl-L-methionine-dependent methyltransferases"/>
    <property type="match status" value="1"/>
</dbReference>
<keyword evidence="4" id="KW-0489">Methyltransferase</keyword>
<dbReference type="GO" id="GO:0008033">
    <property type="term" value="P:tRNA processing"/>
    <property type="evidence" value="ECO:0007669"/>
    <property type="project" value="UniProtKB-KW"/>
</dbReference>
<keyword evidence="7" id="KW-0694">RNA-binding</keyword>
<dbReference type="PANTHER" id="PTHR10335">
    <property type="entry name" value="RRNA 2-O-METHYLTRANSFERASE FIBRILLARIN"/>
    <property type="match status" value="1"/>
</dbReference>
<dbReference type="InterPro" id="IPR029063">
    <property type="entry name" value="SAM-dependent_MTases_sf"/>
</dbReference>
<dbReference type="NCBIfam" id="NF003276">
    <property type="entry name" value="PRK04266.1-2"/>
    <property type="match status" value="1"/>
</dbReference>
<dbReference type="PANTHER" id="PTHR10335:SF17">
    <property type="entry name" value="FIBRILLARIN"/>
    <property type="match status" value="1"/>
</dbReference>
<evidence type="ECO:0000256" key="1">
    <source>
        <dbReference type="ARBA" id="ARBA00010632"/>
    </source>
</evidence>
<comment type="similarity">
    <text evidence="1">Belongs to the methyltransferase superfamily. Fibrillarin family.</text>
</comment>
<dbReference type="PRINTS" id="PR00052">
    <property type="entry name" value="FIBRILLARIN"/>
</dbReference>
<protein>
    <recommendedName>
        <fullName evidence="2">rRNA 2'-O-methyltransferase fibrillarin</fullName>
    </recommendedName>
</protein>
<dbReference type="GO" id="GO:0008649">
    <property type="term" value="F:rRNA methyltransferase activity"/>
    <property type="evidence" value="ECO:0007669"/>
    <property type="project" value="TreeGrafter"/>
</dbReference>
<reference evidence="8" key="1">
    <citation type="journal article" date="2021" name="ISME J.">
        <title>Mercury methylation by metabolically versatile and cosmopolitan marine bacteria.</title>
        <authorList>
            <person name="Lin H."/>
            <person name="Ascher D.B."/>
            <person name="Myung Y."/>
            <person name="Lamborg C.H."/>
            <person name="Hallam S.J."/>
            <person name="Gionfriddo C.M."/>
            <person name="Holt K.E."/>
            <person name="Moreau J.W."/>
        </authorList>
    </citation>
    <scope>NUCLEOTIDE SEQUENCE</scope>
    <source>
        <strain evidence="8">SI075_bin30</strain>
    </source>
</reference>
<gene>
    <name evidence="8" type="ORF">HON47_01735</name>
</gene>
<feature type="non-terminal residue" evidence="8">
    <location>
        <position position="1"/>
    </location>
</feature>
<dbReference type="SMART" id="SM01206">
    <property type="entry name" value="Fibrillarin"/>
    <property type="match status" value="1"/>
</dbReference>
<dbReference type="AlphaFoldDB" id="A0A8T5GEM5"/>
<dbReference type="InterPro" id="IPR000692">
    <property type="entry name" value="Fibrillarin"/>
</dbReference>
<dbReference type="Proteomes" id="UP000722459">
    <property type="component" value="Unassembled WGS sequence"/>
</dbReference>
<name>A0A8T5GEM5_9ARCH</name>
<evidence type="ECO:0000313" key="8">
    <source>
        <dbReference type="EMBL" id="MBT4870270.1"/>
    </source>
</evidence>
<evidence type="ECO:0000256" key="2">
    <source>
        <dbReference type="ARBA" id="ARBA00015190"/>
    </source>
</evidence>
<evidence type="ECO:0000256" key="3">
    <source>
        <dbReference type="ARBA" id="ARBA00022552"/>
    </source>
</evidence>
<sequence length="158" mass="17861">ENIFFNGAKVLYLGSAEGTTVSHVSDLVGMKGEIYCVDISGIAMQKLNDLAEKRENLFPILADAQKPSEYEEYISDADVLFQDVSQRNQTEIFISNSKLLKQGGVGALSLKTKSISQKDKEEILEDEKKKLEEMFNVIQIVSLEPFEKEHYLILVRKK</sequence>